<dbReference type="Gene3D" id="1.10.1040.10">
    <property type="entry name" value="N-(1-d-carboxylethyl)-l-norvaline Dehydrogenase, domain 2"/>
    <property type="match status" value="1"/>
</dbReference>
<accession>A0A7Z9C015</accession>
<evidence type="ECO:0000256" key="1">
    <source>
        <dbReference type="ARBA" id="ARBA00007870"/>
    </source>
</evidence>
<dbReference type="PANTHER" id="PTHR21708">
    <property type="entry name" value="PROBABLE 2-DEHYDROPANTOATE 2-REDUCTASE"/>
    <property type="match status" value="1"/>
</dbReference>
<dbReference type="SUPFAM" id="SSF48179">
    <property type="entry name" value="6-phosphogluconate dehydrogenase C-terminal domain-like"/>
    <property type="match status" value="1"/>
</dbReference>
<dbReference type="Pfam" id="PF08546">
    <property type="entry name" value="ApbA_C"/>
    <property type="match status" value="1"/>
</dbReference>
<evidence type="ECO:0000259" key="6">
    <source>
        <dbReference type="Pfam" id="PF08546"/>
    </source>
</evidence>
<comment type="pathway">
    <text evidence="4">Cofactor biosynthesis; (R)-pantothenate biosynthesis; (R)-pantoate from 3-methyl-2-oxobutanoate: step 2/2.</text>
</comment>
<evidence type="ECO:0000256" key="3">
    <source>
        <dbReference type="ARBA" id="ARBA00023002"/>
    </source>
</evidence>
<evidence type="ECO:0000256" key="2">
    <source>
        <dbReference type="ARBA" id="ARBA00022857"/>
    </source>
</evidence>
<comment type="function">
    <text evidence="4">Catalyzes the NADPH-dependent reduction of ketopantoate into pantoic acid.</text>
</comment>
<reference evidence="7" key="1">
    <citation type="submission" date="2019-10" db="EMBL/GenBank/DDBJ databases">
        <authorList>
            <consortium name="Genoscope - CEA"/>
            <person name="William W."/>
        </authorList>
    </citation>
    <scope>NUCLEOTIDE SEQUENCE [LARGE SCALE GENOMIC DNA]</scope>
    <source>
        <strain evidence="7">BBR_PRJEB10992</strain>
    </source>
</reference>
<dbReference type="InterPro" id="IPR008927">
    <property type="entry name" value="6-PGluconate_DH-like_C_sf"/>
</dbReference>
<dbReference type="EC" id="1.1.1.169" evidence="4"/>
<evidence type="ECO:0000259" key="5">
    <source>
        <dbReference type="Pfam" id="PF02558"/>
    </source>
</evidence>
<protein>
    <recommendedName>
        <fullName evidence="4">2-dehydropantoate 2-reductase</fullName>
        <ecNumber evidence="4">1.1.1.169</ecNumber>
    </recommendedName>
    <alternativeName>
        <fullName evidence="4">Ketopantoate reductase</fullName>
    </alternativeName>
</protein>
<feature type="domain" description="Ketopantoate reductase C-terminal" evidence="6">
    <location>
        <begin position="185"/>
        <end position="305"/>
    </location>
</feature>
<keyword evidence="2 4" id="KW-0521">NADP</keyword>
<dbReference type="InterPro" id="IPR013332">
    <property type="entry name" value="KPR_N"/>
</dbReference>
<dbReference type="NCBIfam" id="NF004887">
    <property type="entry name" value="PRK06249.1"/>
    <property type="match status" value="1"/>
</dbReference>
<dbReference type="PANTHER" id="PTHR21708:SF26">
    <property type="entry name" value="2-DEHYDROPANTOATE 2-REDUCTASE"/>
    <property type="match status" value="1"/>
</dbReference>
<sequence>MATRSYAIIGTGAVGGFYGARLQKAGIEVHFLVNHDYEIVKKQGLRIDSPEGNFTLPQVYAYNDVDQMPACDVVIVALKTTHNHLLPELLPSIVKPDGVVLLLQNGLNIEPKIAEIVGQNRVMGGLCFICSNKVGYGHIQHIDYSAINLGEYQDQYQPGGISDRMREISSDFQQAQIPVELSEDLMFSRWKKLVWNIPYNGLSVILDARTDEIMANPETRLLAEELMREVVTIASSYNRHLPEDHIKIMLDHTDKMKPYLTSMKLDYNAHRPLELEAIVGNPLQAAITQGVNVPKISMLYQQLKFLDARRTGNREQ</sequence>
<dbReference type="Proteomes" id="UP000184550">
    <property type="component" value="Unassembled WGS sequence"/>
</dbReference>
<comment type="catalytic activity">
    <reaction evidence="4">
        <text>(R)-pantoate + NADP(+) = 2-dehydropantoate + NADPH + H(+)</text>
        <dbReference type="Rhea" id="RHEA:16233"/>
        <dbReference type="ChEBI" id="CHEBI:11561"/>
        <dbReference type="ChEBI" id="CHEBI:15378"/>
        <dbReference type="ChEBI" id="CHEBI:15980"/>
        <dbReference type="ChEBI" id="CHEBI:57783"/>
        <dbReference type="ChEBI" id="CHEBI:58349"/>
        <dbReference type="EC" id="1.1.1.169"/>
    </reaction>
</comment>
<name>A0A7Z9C015_9CYAN</name>
<organism evidence="7 8">
    <name type="scientific">Planktothrix serta PCC 8927</name>
    <dbReference type="NCBI Taxonomy" id="671068"/>
    <lineage>
        <taxon>Bacteria</taxon>
        <taxon>Bacillati</taxon>
        <taxon>Cyanobacteriota</taxon>
        <taxon>Cyanophyceae</taxon>
        <taxon>Oscillatoriophycideae</taxon>
        <taxon>Oscillatoriales</taxon>
        <taxon>Microcoleaceae</taxon>
        <taxon>Planktothrix</taxon>
    </lineage>
</organism>
<dbReference type="GO" id="GO:0015940">
    <property type="term" value="P:pantothenate biosynthetic process"/>
    <property type="evidence" value="ECO:0007669"/>
    <property type="project" value="UniProtKB-UniPathway"/>
</dbReference>
<comment type="similarity">
    <text evidence="1 4">Belongs to the ketopantoate reductase family.</text>
</comment>
<evidence type="ECO:0000313" key="8">
    <source>
        <dbReference type="Proteomes" id="UP000184550"/>
    </source>
</evidence>
<dbReference type="NCBIfam" id="TIGR00745">
    <property type="entry name" value="apbA_panE"/>
    <property type="match status" value="1"/>
</dbReference>
<evidence type="ECO:0000256" key="4">
    <source>
        <dbReference type="RuleBase" id="RU362068"/>
    </source>
</evidence>
<gene>
    <name evidence="7" type="ORF">PL8927_900209</name>
</gene>
<dbReference type="UniPathway" id="UPA00028">
    <property type="reaction ID" value="UER00004"/>
</dbReference>
<comment type="caution">
    <text evidence="7">The sequence shown here is derived from an EMBL/GenBank/DDBJ whole genome shotgun (WGS) entry which is preliminary data.</text>
</comment>
<keyword evidence="3 4" id="KW-0560">Oxidoreductase</keyword>
<dbReference type="GO" id="GO:0008677">
    <property type="term" value="F:2-dehydropantoate 2-reductase activity"/>
    <property type="evidence" value="ECO:0007669"/>
    <property type="project" value="UniProtKB-EC"/>
</dbReference>
<dbReference type="RefSeq" id="WP_083627073.1">
    <property type="nucleotide sequence ID" value="NZ_LR734888.1"/>
</dbReference>
<dbReference type="Pfam" id="PF02558">
    <property type="entry name" value="ApbA"/>
    <property type="match status" value="1"/>
</dbReference>
<dbReference type="FunFam" id="1.10.1040.10:FF:000017">
    <property type="entry name" value="2-dehydropantoate 2-reductase"/>
    <property type="match status" value="1"/>
</dbReference>
<dbReference type="Gene3D" id="3.40.50.720">
    <property type="entry name" value="NAD(P)-binding Rossmann-like Domain"/>
    <property type="match status" value="1"/>
</dbReference>
<keyword evidence="4" id="KW-0566">Pantothenate biosynthesis</keyword>
<dbReference type="InterPro" id="IPR051402">
    <property type="entry name" value="KPR-Related"/>
</dbReference>
<dbReference type="AlphaFoldDB" id="A0A7Z9C015"/>
<evidence type="ECO:0000313" key="7">
    <source>
        <dbReference type="EMBL" id="VXD25970.1"/>
    </source>
</evidence>
<keyword evidence="8" id="KW-1185">Reference proteome</keyword>
<proteinExistence type="inferred from homology"/>
<dbReference type="GO" id="GO:0005737">
    <property type="term" value="C:cytoplasm"/>
    <property type="evidence" value="ECO:0007669"/>
    <property type="project" value="TreeGrafter"/>
</dbReference>
<dbReference type="InterPro" id="IPR013328">
    <property type="entry name" value="6PGD_dom2"/>
</dbReference>
<dbReference type="InterPro" id="IPR003710">
    <property type="entry name" value="ApbA"/>
</dbReference>
<dbReference type="InterPro" id="IPR013752">
    <property type="entry name" value="KPA_reductase"/>
</dbReference>
<dbReference type="InterPro" id="IPR036291">
    <property type="entry name" value="NAD(P)-bd_dom_sf"/>
</dbReference>
<feature type="domain" description="Ketopantoate reductase N-terminal" evidence="5">
    <location>
        <begin position="6"/>
        <end position="153"/>
    </location>
</feature>
<dbReference type="SUPFAM" id="SSF51735">
    <property type="entry name" value="NAD(P)-binding Rossmann-fold domains"/>
    <property type="match status" value="1"/>
</dbReference>
<dbReference type="OrthoDB" id="9793586at2"/>
<dbReference type="EMBL" id="CZCU02000169">
    <property type="protein sequence ID" value="VXD25970.1"/>
    <property type="molecule type" value="Genomic_DNA"/>
</dbReference>